<dbReference type="SUPFAM" id="SSF52980">
    <property type="entry name" value="Restriction endonuclease-like"/>
    <property type="match status" value="1"/>
</dbReference>
<protein>
    <submittedName>
        <fullName evidence="1">Uncharacterized protein</fullName>
    </submittedName>
</protein>
<dbReference type="InterPro" id="IPR011335">
    <property type="entry name" value="Restrct_endonuc-II-like"/>
</dbReference>
<dbReference type="AlphaFoldDB" id="A0A381WHM0"/>
<proteinExistence type="predicted"/>
<dbReference type="EMBL" id="UINC01011690">
    <property type="protein sequence ID" value="SVA51437.1"/>
    <property type="molecule type" value="Genomic_DNA"/>
</dbReference>
<organism evidence="1">
    <name type="scientific">marine metagenome</name>
    <dbReference type="NCBI Taxonomy" id="408172"/>
    <lineage>
        <taxon>unclassified sequences</taxon>
        <taxon>metagenomes</taxon>
        <taxon>ecological metagenomes</taxon>
    </lineage>
</organism>
<gene>
    <name evidence="1" type="ORF">METZ01_LOCUS104291</name>
</gene>
<name>A0A381WHM0_9ZZZZ</name>
<sequence>MKDINESYVIKRYKAGQSTLSLAKELNTYPKKIERILKKNGHTLRSRSESQALAIQNGRAKHPTKGLKRTEEEKAKISIGVEKAWKEMSEDTKKEFCKSAKNRWDKMDPQKRKEMQEKAGRALRLACLEGSKQEKFLKRKLEESGYEVMMHRKGLIEGNFEIDLLLPELNTIIEVDGPQHFLPLFGEDKLSATIKMDSIKNGLLVSKGFCVVRIKYLCRNMNKSVERKLWNLVSVEVEKIKDKFPPKDKRFIELEIK</sequence>
<accession>A0A381WHM0</accession>
<evidence type="ECO:0000313" key="1">
    <source>
        <dbReference type="EMBL" id="SVA51437.1"/>
    </source>
</evidence>
<reference evidence="1" key="1">
    <citation type="submission" date="2018-05" db="EMBL/GenBank/DDBJ databases">
        <authorList>
            <person name="Lanie J.A."/>
            <person name="Ng W.-L."/>
            <person name="Kazmierczak K.M."/>
            <person name="Andrzejewski T.M."/>
            <person name="Davidsen T.M."/>
            <person name="Wayne K.J."/>
            <person name="Tettelin H."/>
            <person name="Glass J.I."/>
            <person name="Rusch D."/>
            <person name="Podicherti R."/>
            <person name="Tsui H.-C.T."/>
            <person name="Winkler M.E."/>
        </authorList>
    </citation>
    <scope>NUCLEOTIDE SEQUENCE</scope>
</reference>
<dbReference type="Gene3D" id="3.40.960.10">
    <property type="entry name" value="VSR Endonuclease"/>
    <property type="match status" value="1"/>
</dbReference>